<comment type="caution">
    <text evidence="3">The sequence shown here is derived from an EMBL/GenBank/DDBJ whole genome shotgun (WGS) entry which is preliminary data.</text>
</comment>
<evidence type="ECO:0000313" key="4">
    <source>
        <dbReference type="Proteomes" id="UP000270230"/>
    </source>
</evidence>
<accession>A0A3M7D5H2</accession>
<dbReference type="OrthoDB" id="432483at2759"/>
<reference evidence="3 4" key="1">
    <citation type="journal article" date="2018" name="BMC Genomics">
        <title>Genomic evidence for intraspecific hybridization in a clonal and extremely halotolerant yeast.</title>
        <authorList>
            <person name="Gostincar C."/>
            <person name="Stajich J.E."/>
            <person name="Zupancic J."/>
            <person name="Zalar P."/>
            <person name="Gunde-Cimerman N."/>
        </authorList>
    </citation>
    <scope>NUCLEOTIDE SEQUENCE [LARGE SCALE GENOMIC DNA]</scope>
    <source>
        <strain evidence="3 4">EXF-151</strain>
    </source>
</reference>
<dbReference type="AlphaFoldDB" id="A0A3M7D5H2"/>
<dbReference type="VEuPathDB" id="FungiDB:BTJ68_03928"/>
<evidence type="ECO:0000259" key="2">
    <source>
        <dbReference type="Pfam" id="PF17111"/>
    </source>
</evidence>
<evidence type="ECO:0000313" key="3">
    <source>
        <dbReference type="EMBL" id="RMY59561.1"/>
    </source>
</evidence>
<keyword evidence="1" id="KW-0175">Coiled coil</keyword>
<sequence>MNVAGVHRSPPRCLCTVTPSHSIMSGLEVAAAVSGITEVSIRSIRKSNDLVKDIREAPKAIARLREETDSVLQILHDLESLNSANGKVQEFVTQAGLARAVNQCGDSCDDLNKNLAKWTRSGDGLVSNLRFSRHKGRVEKCCQQIDTAKGTVVLAVGVASLAMLSASSSAADDEKQKQVAQFKQEISELQEKVRGERETAAQTDLALEKRIEGDEDDPDAQLAIIESKQQLEACNQLWANCLLAEQELHTLATVDVTVGHVFADTNSQNYAGVPEAVVTKVKQAKVKVGNMTTTKDSVNRVGIYR</sequence>
<dbReference type="Pfam" id="PF17111">
    <property type="entry name" value="PigL_N"/>
    <property type="match status" value="1"/>
</dbReference>
<name>A0A3M7D5H2_HORWE</name>
<protein>
    <recommendedName>
        <fullName evidence="2">Azaphilone pigments biosynthesis cluster protein L N-terminal domain-containing protein</fullName>
    </recommendedName>
</protein>
<proteinExistence type="predicted"/>
<gene>
    <name evidence="3" type="ORF">D0865_02010</name>
</gene>
<organism evidence="3 4">
    <name type="scientific">Hortaea werneckii</name>
    <name type="common">Black yeast</name>
    <name type="synonym">Cladosporium werneckii</name>
    <dbReference type="NCBI Taxonomy" id="91943"/>
    <lineage>
        <taxon>Eukaryota</taxon>
        <taxon>Fungi</taxon>
        <taxon>Dikarya</taxon>
        <taxon>Ascomycota</taxon>
        <taxon>Pezizomycotina</taxon>
        <taxon>Dothideomycetes</taxon>
        <taxon>Dothideomycetidae</taxon>
        <taxon>Mycosphaerellales</taxon>
        <taxon>Teratosphaeriaceae</taxon>
        <taxon>Hortaea</taxon>
    </lineage>
</organism>
<evidence type="ECO:0000256" key="1">
    <source>
        <dbReference type="SAM" id="Coils"/>
    </source>
</evidence>
<dbReference type="EMBL" id="QWIN01000092">
    <property type="protein sequence ID" value="RMY59561.1"/>
    <property type="molecule type" value="Genomic_DNA"/>
</dbReference>
<dbReference type="InterPro" id="IPR031348">
    <property type="entry name" value="PigL_N"/>
</dbReference>
<feature type="domain" description="Azaphilone pigments biosynthesis cluster protein L N-terminal" evidence="2">
    <location>
        <begin position="27"/>
        <end position="183"/>
    </location>
</feature>
<dbReference type="Proteomes" id="UP000270230">
    <property type="component" value="Unassembled WGS sequence"/>
</dbReference>
<feature type="coiled-coil region" evidence="1">
    <location>
        <begin position="172"/>
        <end position="199"/>
    </location>
</feature>